<protein>
    <recommendedName>
        <fullName evidence="1">HTH merR-type domain-containing protein</fullName>
    </recommendedName>
</protein>
<dbReference type="PROSITE" id="PS50937">
    <property type="entry name" value="HTH_MERR_2"/>
    <property type="match status" value="1"/>
</dbReference>
<gene>
    <name evidence="2" type="ORF">N47_O13140</name>
</gene>
<evidence type="ECO:0000259" key="1">
    <source>
        <dbReference type="PROSITE" id="PS50937"/>
    </source>
</evidence>
<sequence length="142" mass="16568">MSYPTQLVRKVTKATENQLKYWVKIGIIVPEKKGKTHYYSFRDIIKIKLIISMKENGLSLQKIQRGINNLSNLLPYSDNLLTRLIIFTDGRDMFVNEKGKYFSATSMQRFFGFDTEKLNNDINELSNNDKIYAQIDDVIGYK</sequence>
<name>E1YMV1_9BACT</name>
<proteinExistence type="predicted"/>
<dbReference type="SMART" id="SM00422">
    <property type="entry name" value="HTH_MERR"/>
    <property type="match status" value="1"/>
</dbReference>
<dbReference type="GO" id="GO:0003677">
    <property type="term" value="F:DNA binding"/>
    <property type="evidence" value="ECO:0007669"/>
    <property type="project" value="InterPro"/>
</dbReference>
<reference evidence="2" key="1">
    <citation type="journal article" date="2011" name="Environ. Microbiol.">
        <title>Genomic insights into the metabolic potential of the polycyclic aromatic hydrocarbon degrading sulfate-reducing Deltaproteobacterium N47.</title>
        <authorList>
            <person name="Bergmann F."/>
            <person name="Selesi D."/>
            <person name="Weinmaier T."/>
            <person name="Tischler P."/>
            <person name="Rattei T."/>
            <person name="Meckenstock R.U."/>
        </authorList>
    </citation>
    <scope>NUCLEOTIDE SEQUENCE</scope>
</reference>
<dbReference type="InterPro" id="IPR000551">
    <property type="entry name" value="MerR-type_HTH_dom"/>
</dbReference>
<dbReference type="AlphaFoldDB" id="E1YMV1"/>
<feature type="domain" description="HTH merR-type" evidence="1">
    <location>
        <begin position="38"/>
        <end position="69"/>
    </location>
</feature>
<dbReference type="GO" id="GO:0006355">
    <property type="term" value="P:regulation of DNA-templated transcription"/>
    <property type="evidence" value="ECO:0007669"/>
    <property type="project" value="InterPro"/>
</dbReference>
<dbReference type="Pfam" id="PF13411">
    <property type="entry name" value="MerR_1"/>
    <property type="match status" value="1"/>
</dbReference>
<dbReference type="InterPro" id="IPR009061">
    <property type="entry name" value="DNA-bd_dom_put_sf"/>
</dbReference>
<organism evidence="2">
    <name type="scientific">uncultured Desulfobacterium sp</name>
    <dbReference type="NCBI Taxonomy" id="201089"/>
    <lineage>
        <taxon>Bacteria</taxon>
        <taxon>Pseudomonadati</taxon>
        <taxon>Thermodesulfobacteriota</taxon>
        <taxon>Desulfobacteria</taxon>
        <taxon>Desulfobacterales</taxon>
        <taxon>Desulfobacteriaceae</taxon>
        <taxon>Desulfobacterium</taxon>
        <taxon>environmental samples</taxon>
    </lineage>
</organism>
<accession>E1YMV1</accession>
<dbReference type="Gene3D" id="1.10.1660.10">
    <property type="match status" value="1"/>
</dbReference>
<dbReference type="EMBL" id="FR695880">
    <property type="protein sequence ID" value="CBX31895.1"/>
    <property type="molecule type" value="Genomic_DNA"/>
</dbReference>
<evidence type="ECO:0000313" key="2">
    <source>
        <dbReference type="EMBL" id="CBX31895.1"/>
    </source>
</evidence>
<dbReference type="SUPFAM" id="SSF46955">
    <property type="entry name" value="Putative DNA-binding domain"/>
    <property type="match status" value="1"/>
</dbReference>